<dbReference type="STRING" id="743966.MYB_01470"/>
<dbReference type="GO" id="GO:0032153">
    <property type="term" value="C:cell division site"/>
    <property type="evidence" value="ECO:0007669"/>
    <property type="project" value="TreeGrafter"/>
</dbReference>
<evidence type="ECO:0000256" key="1">
    <source>
        <dbReference type="ARBA" id="ARBA00022741"/>
    </source>
</evidence>
<evidence type="ECO:0000313" key="4">
    <source>
        <dbReference type="EMBL" id="AHH45303.1"/>
    </source>
</evidence>
<organism evidence="4 5">
    <name type="scientific">Mesomycoplasma bovoculi M165/69</name>
    <dbReference type="NCBI Taxonomy" id="743966"/>
    <lineage>
        <taxon>Bacteria</taxon>
        <taxon>Bacillati</taxon>
        <taxon>Mycoplasmatota</taxon>
        <taxon>Mycoplasmoidales</taxon>
        <taxon>Metamycoplasmataceae</taxon>
        <taxon>Mesomycoplasma</taxon>
    </lineage>
</organism>
<dbReference type="PATRIC" id="fig|743966.3.peg.296"/>
<dbReference type="InterPro" id="IPR003008">
    <property type="entry name" value="Tubulin_FtsZ_GTPase"/>
</dbReference>
<keyword evidence="4" id="KW-0131">Cell cycle</keyword>
<dbReference type="eggNOG" id="COG0206">
    <property type="taxonomic scope" value="Bacteria"/>
</dbReference>
<dbReference type="SMART" id="SM00864">
    <property type="entry name" value="Tubulin"/>
    <property type="match status" value="1"/>
</dbReference>
<sequence length="337" mass="38268">MKEKFSEIMLMGLGNFGVQNVKKLPQTNFSKFYINIKSEMIGQFDFDQSIILDSDGFGYDSNLAHQMVLDYKEVIKSKLANVKFLFLFASLGGATGSGAIRALAQIAKELNIITIAVVVLPNDIEWKFKEENSKDTLDFIVDKVDSLVVISGKNFSETYENFQQSDLDKLINNKLQDIVEVITDTVIQENEVIPINLSLMKSALKSNKHLYVSQAIATGDNDKIWRSKRVANDLFANPAEQFDWKKFDELLISISASETITQLEIKNILDSIKSKFDSNKLNYSYCLLRRNELVNDIKVGLIASEKRYNFKESNYPTNSDTLNEFDLNDLDLDTLVD</sequence>
<dbReference type="Gene3D" id="3.30.1330.20">
    <property type="entry name" value="Tubulin/FtsZ, C-terminal domain"/>
    <property type="match status" value="1"/>
</dbReference>
<dbReference type="SUPFAM" id="SSF55307">
    <property type="entry name" value="Tubulin C-terminal domain-like"/>
    <property type="match status" value="1"/>
</dbReference>
<evidence type="ECO:0000313" key="5">
    <source>
        <dbReference type="Proteomes" id="UP000019229"/>
    </source>
</evidence>
<dbReference type="OrthoDB" id="400130at2"/>
<dbReference type="GO" id="GO:0051301">
    <property type="term" value="P:cell division"/>
    <property type="evidence" value="ECO:0007669"/>
    <property type="project" value="UniProtKB-KW"/>
</dbReference>
<evidence type="ECO:0000259" key="3">
    <source>
        <dbReference type="SMART" id="SM00864"/>
    </source>
</evidence>
<dbReference type="PANTHER" id="PTHR30314:SF3">
    <property type="entry name" value="MITOCHONDRIAL DIVISION PROTEIN FSZA"/>
    <property type="match status" value="1"/>
</dbReference>
<dbReference type="RefSeq" id="WP_022934769.1">
    <property type="nucleotide sequence ID" value="NZ_CP007154.1"/>
</dbReference>
<protein>
    <submittedName>
        <fullName evidence="4">Cell division protein FtsZ</fullName>
    </submittedName>
</protein>
<dbReference type="InterPro" id="IPR036525">
    <property type="entry name" value="Tubulin/FtsZ_GTPase_sf"/>
</dbReference>
<dbReference type="InterPro" id="IPR037103">
    <property type="entry name" value="Tubulin/FtsZ-like_C"/>
</dbReference>
<feature type="domain" description="Tubulin/FtsZ GTPase" evidence="3">
    <location>
        <begin position="7"/>
        <end position="190"/>
    </location>
</feature>
<dbReference type="EMBL" id="CP007154">
    <property type="protein sequence ID" value="AHH45303.1"/>
    <property type="molecule type" value="Genomic_DNA"/>
</dbReference>
<dbReference type="AlphaFoldDB" id="W5V0I0"/>
<reference evidence="4 5" key="1">
    <citation type="journal article" date="2014" name="Genome Announc.">
        <title>Complete Genome Sequence of Mycoplasma bovoculi Strain M165/69T (ATCC 29104).</title>
        <authorList>
            <person name="Calcutt M.J."/>
            <person name="Foecking M.F."/>
        </authorList>
    </citation>
    <scope>NUCLEOTIDE SEQUENCE [LARGE SCALE GENOMIC DNA]</scope>
    <source>
        <strain evidence="4">M165/69</strain>
    </source>
</reference>
<dbReference type="GO" id="GO:0005737">
    <property type="term" value="C:cytoplasm"/>
    <property type="evidence" value="ECO:0007669"/>
    <property type="project" value="TreeGrafter"/>
</dbReference>
<dbReference type="InterPro" id="IPR045061">
    <property type="entry name" value="FtsZ/CetZ"/>
</dbReference>
<dbReference type="GO" id="GO:0005525">
    <property type="term" value="F:GTP binding"/>
    <property type="evidence" value="ECO:0007669"/>
    <property type="project" value="UniProtKB-KW"/>
</dbReference>
<dbReference type="Pfam" id="PF00091">
    <property type="entry name" value="Tubulin"/>
    <property type="match status" value="1"/>
</dbReference>
<accession>W5V0I0</accession>
<dbReference type="SUPFAM" id="SSF52490">
    <property type="entry name" value="Tubulin nucleotide-binding domain-like"/>
    <property type="match status" value="1"/>
</dbReference>
<dbReference type="GO" id="GO:0003924">
    <property type="term" value="F:GTPase activity"/>
    <property type="evidence" value="ECO:0007669"/>
    <property type="project" value="InterPro"/>
</dbReference>
<dbReference type="Proteomes" id="UP000019229">
    <property type="component" value="Chromosome"/>
</dbReference>
<evidence type="ECO:0000256" key="2">
    <source>
        <dbReference type="ARBA" id="ARBA00023134"/>
    </source>
</evidence>
<proteinExistence type="predicted"/>
<dbReference type="PRINTS" id="PR00423">
    <property type="entry name" value="CELLDVISFTSZ"/>
</dbReference>
<name>W5V0I0_9BACT</name>
<keyword evidence="2" id="KW-0342">GTP-binding</keyword>
<keyword evidence="5" id="KW-1185">Reference proteome</keyword>
<gene>
    <name evidence="4" type="primary">ftsZ</name>
    <name evidence="4" type="ORF">MYB_01470</name>
</gene>
<dbReference type="Gene3D" id="3.40.50.1440">
    <property type="entry name" value="Tubulin/FtsZ, GTPase domain"/>
    <property type="match status" value="1"/>
</dbReference>
<keyword evidence="1" id="KW-0547">Nucleotide-binding</keyword>
<dbReference type="InterPro" id="IPR008280">
    <property type="entry name" value="Tub_FtsZ_C"/>
</dbReference>
<keyword evidence="4" id="KW-0132">Cell division</keyword>
<dbReference type="HOGENOM" id="CLU_852110_0_0_14"/>
<dbReference type="PANTHER" id="PTHR30314">
    <property type="entry name" value="CELL DIVISION PROTEIN FTSZ-RELATED"/>
    <property type="match status" value="1"/>
</dbReference>
<dbReference type="KEGG" id="mbc:MYB_01470"/>